<dbReference type="InterPro" id="IPR022399">
    <property type="entry name" value="TadA-like_ATPase"/>
</dbReference>
<dbReference type="Pfam" id="PF00437">
    <property type="entry name" value="T2SSE"/>
    <property type="match status" value="1"/>
</dbReference>
<evidence type="ECO:0000256" key="1">
    <source>
        <dbReference type="ARBA" id="ARBA00006611"/>
    </source>
</evidence>
<dbReference type="AlphaFoldDB" id="A0A512T0S2"/>
<dbReference type="EMBL" id="BKBA01000008">
    <property type="protein sequence ID" value="GEQ13786.1"/>
    <property type="molecule type" value="Genomic_DNA"/>
</dbReference>
<dbReference type="Gene3D" id="3.40.50.300">
    <property type="entry name" value="P-loop containing nucleotide triphosphate hydrolases"/>
    <property type="match status" value="1"/>
</dbReference>
<evidence type="ECO:0000259" key="3">
    <source>
        <dbReference type="Pfam" id="PF00437"/>
    </source>
</evidence>
<comment type="caution">
    <text evidence="4">The sequence shown here is derived from an EMBL/GenBank/DDBJ whole genome shotgun (WGS) entry which is preliminary data.</text>
</comment>
<gene>
    <name evidence="4" type="ORF">KLO01_18330</name>
</gene>
<reference evidence="4 5" key="1">
    <citation type="submission" date="2019-07" db="EMBL/GenBank/DDBJ databases">
        <title>Whole genome shotgun sequence of Knoellia locipacati NBRC 109775.</title>
        <authorList>
            <person name="Hosoyama A."/>
            <person name="Uohara A."/>
            <person name="Ohji S."/>
            <person name="Ichikawa N."/>
        </authorList>
    </citation>
    <scope>NUCLEOTIDE SEQUENCE [LARGE SCALE GENOMIC DNA]</scope>
    <source>
        <strain evidence="4 5">NBRC 109775</strain>
    </source>
</reference>
<name>A0A512T0S2_9MICO</name>
<dbReference type="InterPro" id="IPR001482">
    <property type="entry name" value="T2SS/T4SS_dom"/>
</dbReference>
<evidence type="ECO:0000256" key="2">
    <source>
        <dbReference type="SAM" id="MobiDB-lite"/>
    </source>
</evidence>
<dbReference type="PANTHER" id="PTHR30486:SF6">
    <property type="entry name" value="TYPE IV PILUS RETRACTATION ATPASE PILT"/>
    <property type="match status" value="1"/>
</dbReference>
<accession>A0A512T0S2</accession>
<proteinExistence type="inferred from homology"/>
<dbReference type="PANTHER" id="PTHR30486">
    <property type="entry name" value="TWITCHING MOTILITY PROTEIN PILT"/>
    <property type="match status" value="1"/>
</dbReference>
<comment type="similarity">
    <text evidence="1">Belongs to the GSP E family.</text>
</comment>
<organism evidence="4 5">
    <name type="scientific">Knoellia locipacati</name>
    <dbReference type="NCBI Taxonomy" id="882824"/>
    <lineage>
        <taxon>Bacteria</taxon>
        <taxon>Bacillati</taxon>
        <taxon>Actinomycetota</taxon>
        <taxon>Actinomycetes</taxon>
        <taxon>Micrococcales</taxon>
        <taxon>Intrasporangiaceae</taxon>
        <taxon>Knoellia</taxon>
    </lineage>
</organism>
<dbReference type="SUPFAM" id="SSF52540">
    <property type="entry name" value="P-loop containing nucleoside triphosphate hydrolases"/>
    <property type="match status" value="1"/>
</dbReference>
<feature type="compositionally biased region" description="Low complexity" evidence="2">
    <location>
        <begin position="410"/>
        <end position="424"/>
    </location>
</feature>
<evidence type="ECO:0000313" key="5">
    <source>
        <dbReference type="Proteomes" id="UP000321793"/>
    </source>
</evidence>
<dbReference type="NCBIfam" id="TIGR03819">
    <property type="entry name" value="heli_sec_ATPase"/>
    <property type="match status" value="1"/>
</dbReference>
<keyword evidence="5" id="KW-1185">Reference proteome</keyword>
<feature type="domain" description="Bacterial type II secretion system protein E" evidence="3">
    <location>
        <begin position="67"/>
        <end position="337"/>
    </location>
</feature>
<sequence>MSGVSDVIGGGGSGVAAGRWPGVETAIRGGRAPDAGVIAELTGEVVELGAQGAAAEGALLRERVLGFGPLERWVGAPDVTDVLVNGDGSVWVDRGRGTEATGQVLEPAAARALATRLAGLARRRLDEAQPWVDGVLPGGVRLHAVLPPLAESGTHLSLRVPQRQPVGVEGLRRLGAVGSELGAVLGRVIAARLSFLVVGGTGAGKTTVLGALLADCPSDQRIVVVEDVRELDPSHPHVVRLQGRSPNVEGVGAVTLVDLVRQGLRMRPDRLVVGEVRGAEVRELLSALNTGHDGGAGTLHANGLAETPARVEALGALAGLGRDAVHAQLRGAVQVVVDVARTGGARHIRAVGVTRWTGAEVVVDEAFVVRPGGGDGSRGVVTGSPDLDDVVRGPGAARLEALLVERLGASAAPRPDAARSPDAANSQRNLGSSGAGIRDGRVA</sequence>
<evidence type="ECO:0000313" key="4">
    <source>
        <dbReference type="EMBL" id="GEQ13786.1"/>
    </source>
</evidence>
<dbReference type="Proteomes" id="UP000321793">
    <property type="component" value="Unassembled WGS sequence"/>
</dbReference>
<protein>
    <recommendedName>
        <fullName evidence="3">Bacterial type II secretion system protein E domain-containing protein</fullName>
    </recommendedName>
</protein>
<dbReference type="Gene3D" id="3.30.450.90">
    <property type="match status" value="1"/>
</dbReference>
<feature type="region of interest" description="Disordered" evidence="2">
    <location>
        <begin position="410"/>
        <end position="443"/>
    </location>
</feature>
<dbReference type="InterPro" id="IPR027417">
    <property type="entry name" value="P-loop_NTPase"/>
</dbReference>
<dbReference type="CDD" id="cd01130">
    <property type="entry name" value="VirB11-like_ATPase"/>
    <property type="match status" value="1"/>
</dbReference>
<dbReference type="InterPro" id="IPR050921">
    <property type="entry name" value="T4SS_GSP_E_ATPase"/>
</dbReference>
<dbReference type="GO" id="GO:0016887">
    <property type="term" value="F:ATP hydrolysis activity"/>
    <property type="evidence" value="ECO:0007669"/>
    <property type="project" value="InterPro"/>
</dbReference>